<feature type="domain" description="DUF6285" evidence="2">
    <location>
        <begin position="24"/>
        <end position="116"/>
    </location>
</feature>
<dbReference type="RefSeq" id="WP_119552373.1">
    <property type="nucleotide sequence ID" value="NZ_QXMN01000003.1"/>
</dbReference>
<accession>A0A9X8GWX2</accession>
<dbReference type="AlphaFoldDB" id="A0A9X8GWX2"/>
<name>A0A9X8GWX2_9BURK</name>
<organism evidence="3 4">
    <name type="scientific">Acidovorax cavernicola</name>
    <dbReference type="NCBI Taxonomy" id="1675792"/>
    <lineage>
        <taxon>Bacteria</taxon>
        <taxon>Pseudomonadati</taxon>
        <taxon>Pseudomonadota</taxon>
        <taxon>Betaproteobacteria</taxon>
        <taxon>Burkholderiales</taxon>
        <taxon>Comamonadaceae</taxon>
        <taxon>Acidovorax</taxon>
    </lineage>
</organism>
<feature type="region of interest" description="Disordered" evidence="1">
    <location>
        <begin position="106"/>
        <end position="125"/>
    </location>
</feature>
<dbReference type="EMBL" id="QXMN01000003">
    <property type="protein sequence ID" value="RIX84115.1"/>
    <property type="molecule type" value="Genomic_DNA"/>
</dbReference>
<dbReference type="InterPro" id="IPR046252">
    <property type="entry name" value="DUF6285"/>
</dbReference>
<proteinExistence type="predicted"/>
<protein>
    <recommendedName>
        <fullName evidence="2">DUF6285 domain-containing protein</fullName>
    </recommendedName>
</protein>
<dbReference type="Proteomes" id="UP000265619">
    <property type="component" value="Unassembled WGS sequence"/>
</dbReference>
<keyword evidence="4" id="KW-1185">Reference proteome</keyword>
<dbReference type="Pfam" id="PF19802">
    <property type="entry name" value="DUF6285"/>
    <property type="match status" value="1"/>
</dbReference>
<dbReference type="OrthoDB" id="8854461at2"/>
<evidence type="ECO:0000259" key="2">
    <source>
        <dbReference type="Pfam" id="PF19802"/>
    </source>
</evidence>
<reference evidence="3 4" key="1">
    <citation type="submission" date="2018-09" db="EMBL/GenBank/DDBJ databases">
        <title>Acidovorax cavernicola nov. sp. isolated from Gruta de las Maravillas (Aracena, Spain).</title>
        <authorList>
            <person name="Jurado V."/>
            <person name="Gutierrez-Patricio S."/>
            <person name="Gonzalez-Pimentel J.L."/>
            <person name="Miller A.Z."/>
            <person name="Laiz L."/>
            <person name="Saiz-Jimenez C."/>
        </authorList>
    </citation>
    <scope>NUCLEOTIDE SEQUENCE [LARGE SCALE GENOMIC DNA]</scope>
    <source>
        <strain evidence="3 4">1011MAR4D40.2</strain>
    </source>
</reference>
<evidence type="ECO:0000256" key="1">
    <source>
        <dbReference type="SAM" id="MobiDB-lite"/>
    </source>
</evidence>
<evidence type="ECO:0000313" key="4">
    <source>
        <dbReference type="Proteomes" id="UP000265619"/>
    </source>
</evidence>
<comment type="caution">
    <text evidence="3">The sequence shown here is derived from an EMBL/GenBank/DDBJ whole genome shotgun (WGS) entry which is preliminary data.</text>
</comment>
<gene>
    <name evidence="3" type="ORF">D3H34_05220</name>
</gene>
<evidence type="ECO:0000313" key="3">
    <source>
        <dbReference type="EMBL" id="RIX84115.1"/>
    </source>
</evidence>
<sequence length="125" mass="13400">MQDRPDIAELLEAVAAFLREQVVPATEGQVAFHARVAANTLDIVRREVQLGPVAQSNELARLHALLGPGAPSDLSEANRLLCARMAEGALDPATPGLLDHLRQTTRDKLAVDQPGYAAGTKKKED</sequence>